<feature type="domain" description="N-acetyltransferase" evidence="1">
    <location>
        <begin position="1"/>
        <end position="144"/>
    </location>
</feature>
<sequence length="144" mass="16947">MEYSVLKITDIEKVIPLYIEYYNEQEDSEWTEETVYKRIHQVVTREDSYGLILCDDNSIVGFAMGYFEQYDDGKAYDLIEIVISHKYQRKGIGTSFMQELEKRVKELGAFLIQMQSVNDEKHNNFYGNLGYNDCKNLILKSKVI</sequence>
<keyword evidence="2" id="KW-0012">Acyltransferase</keyword>
<accession>A0ABW8TLW3</accession>
<dbReference type="Pfam" id="PF00583">
    <property type="entry name" value="Acetyltransf_1"/>
    <property type="match status" value="1"/>
</dbReference>
<organism evidence="2 3">
    <name type="scientific">Clostridium neuense</name>
    <dbReference type="NCBI Taxonomy" id="1728934"/>
    <lineage>
        <taxon>Bacteria</taxon>
        <taxon>Bacillati</taxon>
        <taxon>Bacillota</taxon>
        <taxon>Clostridia</taxon>
        <taxon>Eubacteriales</taxon>
        <taxon>Clostridiaceae</taxon>
        <taxon>Clostridium</taxon>
    </lineage>
</organism>
<dbReference type="CDD" id="cd04301">
    <property type="entry name" value="NAT_SF"/>
    <property type="match status" value="1"/>
</dbReference>
<dbReference type="RefSeq" id="WP_406790006.1">
    <property type="nucleotide sequence ID" value="NZ_JBJIAA010000037.1"/>
</dbReference>
<evidence type="ECO:0000313" key="2">
    <source>
        <dbReference type="EMBL" id="MFL0253337.1"/>
    </source>
</evidence>
<dbReference type="EC" id="2.3.-.-" evidence="2"/>
<name>A0ABW8TLW3_9CLOT</name>
<evidence type="ECO:0000259" key="1">
    <source>
        <dbReference type="PROSITE" id="PS51186"/>
    </source>
</evidence>
<reference evidence="2 3" key="1">
    <citation type="submission" date="2024-11" db="EMBL/GenBank/DDBJ databases">
        <authorList>
            <person name="Heng Y.C."/>
            <person name="Lim A.C.H."/>
            <person name="Lee J.K.Y."/>
            <person name="Kittelmann S."/>
        </authorList>
    </citation>
    <scope>NUCLEOTIDE SEQUENCE [LARGE SCALE GENOMIC DNA]</scope>
    <source>
        <strain evidence="2 3">WILCCON 0114</strain>
    </source>
</reference>
<dbReference type="EMBL" id="JBJIAA010000037">
    <property type="protein sequence ID" value="MFL0253337.1"/>
    <property type="molecule type" value="Genomic_DNA"/>
</dbReference>
<dbReference type="Gene3D" id="3.40.630.30">
    <property type="match status" value="1"/>
</dbReference>
<dbReference type="InterPro" id="IPR016181">
    <property type="entry name" value="Acyl_CoA_acyltransferase"/>
</dbReference>
<keyword evidence="3" id="KW-1185">Reference proteome</keyword>
<dbReference type="GO" id="GO:0016746">
    <property type="term" value="F:acyltransferase activity"/>
    <property type="evidence" value="ECO:0007669"/>
    <property type="project" value="UniProtKB-KW"/>
</dbReference>
<proteinExistence type="predicted"/>
<dbReference type="PROSITE" id="PS51186">
    <property type="entry name" value="GNAT"/>
    <property type="match status" value="1"/>
</dbReference>
<dbReference type="SUPFAM" id="SSF55729">
    <property type="entry name" value="Acyl-CoA N-acyltransferases (Nat)"/>
    <property type="match status" value="1"/>
</dbReference>
<dbReference type="InterPro" id="IPR000182">
    <property type="entry name" value="GNAT_dom"/>
</dbReference>
<dbReference type="Proteomes" id="UP001623592">
    <property type="component" value="Unassembled WGS sequence"/>
</dbReference>
<comment type="caution">
    <text evidence="2">The sequence shown here is derived from an EMBL/GenBank/DDBJ whole genome shotgun (WGS) entry which is preliminary data.</text>
</comment>
<keyword evidence="2" id="KW-0808">Transferase</keyword>
<protein>
    <submittedName>
        <fullName evidence="2">GNAT family N-acetyltransferase</fullName>
        <ecNumber evidence="2">2.3.-.-</ecNumber>
    </submittedName>
</protein>
<gene>
    <name evidence="2" type="ORF">ACJDT4_23295</name>
</gene>
<evidence type="ECO:0000313" key="3">
    <source>
        <dbReference type="Proteomes" id="UP001623592"/>
    </source>
</evidence>